<dbReference type="Proteomes" id="UP000243006">
    <property type="component" value="Unassembled WGS sequence"/>
</dbReference>
<keyword evidence="2" id="KW-0812">Transmembrane</keyword>
<evidence type="ECO:0000256" key="4">
    <source>
        <dbReference type="ARBA" id="ARBA00023136"/>
    </source>
</evidence>
<organism evidence="5 6">
    <name type="scientific">Trichinella nativa</name>
    <dbReference type="NCBI Taxonomy" id="6335"/>
    <lineage>
        <taxon>Eukaryota</taxon>
        <taxon>Metazoa</taxon>
        <taxon>Ecdysozoa</taxon>
        <taxon>Nematoda</taxon>
        <taxon>Enoplea</taxon>
        <taxon>Dorylaimia</taxon>
        <taxon>Trichinellida</taxon>
        <taxon>Trichinellidae</taxon>
        <taxon>Trichinella</taxon>
    </lineage>
</organism>
<dbReference type="Pfam" id="PF10171">
    <property type="entry name" value="Tim29"/>
    <property type="match status" value="1"/>
</dbReference>
<dbReference type="AlphaFoldDB" id="A0A1Y3EC33"/>
<dbReference type="PANTHER" id="PTHR21435:SF1">
    <property type="entry name" value="MITOCHONDRIAL IMPORT INNER MEMBRANE TRANSLOCASE SUBUNIT TIM29"/>
    <property type="match status" value="1"/>
</dbReference>
<evidence type="ECO:0000313" key="5">
    <source>
        <dbReference type="EMBL" id="OUC42240.1"/>
    </source>
</evidence>
<evidence type="ECO:0000256" key="2">
    <source>
        <dbReference type="ARBA" id="ARBA00022692"/>
    </source>
</evidence>
<sequence>MNLRFFTMLVEFFHSIIIFLFPKDCFEELILNFNIFNSECVSLVCSRLLGVGIVAGASLVKVPQILNIVFARSGAGVSVFSQLLELLCYTAAVAYISSFYGFCCYHVYNGSVWENVLDSVQMMTIVIMFIARLKTYLTTVLTDYKAVAKDVVVELEEKPWKFVLGGISLCFFYTAYACNPTYQDFLSTVTQCRLQLLQLADLMRNERSQAHVDKLSILFNQQAIHAVNCIFFTVLLEKESLDGCDLYSVQNSLDKWTKWQDRIVDIGAFDRWFLLSKSMQNYDVRE</sequence>
<dbReference type="Pfam" id="PF04193">
    <property type="entry name" value="PQ-loop"/>
    <property type="match status" value="1"/>
</dbReference>
<comment type="subcellular location">
    <subcellularLocation>
        <location evidence="1">Membrane</location>
        <topology evidence="1">Multi-pass membrane protein</topology>
    </subcellularLocation>
</comment>
<evidence type="ECO:0000313" key="6">
    <source>
        <dbReference type="Proteomes" id="UP000243006"/>
    </source>
</evidence>
<dbReference type="GO" id="GO:0042721">
    <property type="term" value="C:TIM22 mitochondrial import inner membrane insertion complex"/>
    <property type="evidence" value="ECO:0007669"/>
    <property type="project" value="InterPro"/>
</dbReference>
<protein>
    <submittedName>
        <fullName evidence="5">PQ loop repeat protein</fullName>
    </submittedName>
</protein>
<dbReference type="EMBL" id="LVZM01017735">
    <property type="protein sequence ID" value="OUC42240.1"/>
    <property type="molecule type" value="Genomic_DNA"/>
</dbReference>
<name>A0A1Y3EC33_9BILA</name>
<comment type="caution">
    <text evidence="5">The sequence shown here is derived from an EMBL/GenBank/DDBJ whole genome shotgun (WGS) entry which is preliminary data.</text>
</comment>
<gene>
    <name evidence="5" type="ORF">D917_03099</name>
</gene>
<reference evidence="5 6" key="1">
    <citation type="submission" date="2015-04" db="EMBL/GenBank/DDBJ databases">
        <title>Draft genome of the roundworm Trichinella nativa.</title>
        <authorList>
            <person name="Mitreva M."/>
        </authorList>
    </citation>
    <scope>NUCLEOTIDE SEQUENCE [LARGE SCALE GENOMIC DNA]</scope>
    <source>
        <strain evidence="5 6">ISS45</strain>
    </source>
</reference>
<evidence type="ECO:0000256" key="1">
    <source>
        <dbReference type="ARBA" id="ARBA00004141"/>
    </source>
</evidence>
<dbReference type="InterPro" id="IPR019322">
    <property type="entry name" value="TIMM29"/>
</dbReference>
<keyword evidence="4" id="KW-0472">Membrane</keyword>
<dbReference type="GO" id="GO:0045039">
    <property type="term" value="P:protein insertion into mitochondrial inner membrane"/>
    <property type="evidence" value="ECO:0007669"/>
    <property type="project" value="TreeGrafter"/>
</dbReference>
<proteinExistence type="predicted"/>
<keyword evidence="3" id="KW-1133">Transmembrane helix</keyword>
<accession>A0A1Y3EC33</accession>
<dbReference type="PANTHER" id="PTHR21435">
    <property type="entry name" value="MITOCHONDRIAL IMPORT INNER MEMBRANE TRANSLOCASE SUBUNIT TIM29"/>
    <property type="match status" value="1"/>
</dbReference>
<evidence type="ECO:0000256" key="3">
    <source>
        <dbReference type="ARBA" id="ARBA00022989"/>
    </source>
</evidence>
<dbReference type="InterPro" id="IPR006603">
    <property type="entry name" value="PQ-loop_rpt"/>
</dbReference>